<comment type="caution">
    <text evidence="4">The sequence shown here is derived from an EMBL/GenBank/DDBJ whole genome shotgun (WGS) entry which is preliminary data.</text>
</comment>
<keyword evidence="5" id="KW-1185">Reference proteome</keyword>
<sequence>MPSKRPSLSAMDADAEPASPSPPRSKKRSSRPKPHGGDGRPVPNPSAGAGAGASSRNRERERKRRPRGAFADPAAVTAPAGSIHGAVQKLWSDADEVALLAGAAAFCARTGHVPRLPDMGLLFDSIKGSLSPHLDQAKVYYKLKRLKSKYLHAAPGASASPHERRVRDLCASVWGTDLEPLAEDDDEEGADPRRSVPDAAAMMPVLTEMLDDYWKTGGRALSRVSLEKGLSQLGTDEARFIETKWRRQLDAEIQTQMRRHDLAKDVYALLMDAIKGLGP</sequence>
<feature type="domain" description="Glabrous enhancer-binding protein-like DBD" evidence="3">
    <location>
        <begin position="88"/>
        <end position="175"/>
    </location>
</feature>
<evidence type="ECO:0000259" key="3">
    <source>
        <dbReference type="Pfam" id="PF04504"/>
    </source>
</evidence>
<dbReference type="Pfam" id="PF04504">
    <property type="entry name" value="GeBP-like_DBD"/>
    <property type="match status" value="1"/>
</dbReference>
<evidence type="ECO:0000256" key="1">
    <source>
        <dbReference type="ARBA" id="ARBA00010820"/>
    </source>
</evidence>
<evidence type="ECO:0000256" key="2">
    <source>
        <dbReference type="SAM" id="MobiDB-lite"/>
    </source>
</evidence>
<dbReference type="PANTHER" id="PTHR31662:SF45">
    <property type="entry name" value="OS02G0768700 PROTEIN"/>
    <property type="match status" value="1"/>
</dbReference>
<name>A0A8J5RGY6_ZIZPA</name>
<dbReference type="GO" id="GO:0006355">
    <property type="term" value="P:regulation of DNA-templated transcription"/>
    <property type="evidence" value="ECO:0007669"/>
    <property type="project" value="InterPro"/>
</dbReference>
<organism evidence="4 5">
    <name type="scientific">Zizania palustris</name>
    <name type="common">Northern wild rice</name>
    <dbReference type="NCBI Taxonomy" id="103762"/>
    <lineage>
        <taxon>Eukaryota</taxon>
        <taxon>Viridiplantae</taxon>
        <taxon>Streptophyta</taxon>
        <taxon>Embryophyta</taxon>
        <taxon>Tracheophyta</taxon>
        <taxon>Spermatophyta</taxon>
        <taxon>Magnoliopsida</taxon>
        <taxon>Liliopsida</taxon>
        <taxon>Poales</taxon>
        <taxon>Poaceae</taxon>
        <taxon>BOP clade</taxon>
        <taxon>Oryzoideae</taxon>
        <taxon>Oryzeae</taxon>
        <taxon>Zizaniinae</taxon>
        <taxon>Zizania</taxon>
    </lineage>
</organism>
<dbReference type="InterPro" id="IPR007592">
    <property type="entry name" value="GEBP"/>
</dbReference>
<accession>A0A8J5RGY6</accession>
<feature type="compositionally biased region" description="Basic residues" evidence="2">
    <location>
        <begin position="24"/>
        <end position="34"/>
    </location>
</feature>
<protein>
    <recommendedName>
        <fullName evidence="3">Glabrous enhancer-binding protein-like DBD domain-containing protein</fullName>
    </recommendedName>
</protein>
<feature type="compositionally biased region" description="Low complexity" evidence="2">
    <location>
        <begin position="46"/>
        <end position="55"/>
    </location>
</feature>
<reference evidence="4" key="1">
    <citation type="journal article" date="2021" name="bioRxiv">
        <title>Whole Genome Assembly and Annotation of Northern Wild Rice, Zizania palustris L., Supports a Whole Genome Duplication in the Zizania Genus.</title>
        <authorList>
            <person name="Haas M."/>
            <person name="Kono T."/>
            <person name="Macchietto M."/>
            <person name="Millas R."/>
            <person name="McGilp L."/>
            <person name="Shao M."/>
            <person name="Duquette J."/>
            <person name="Hirsch C.N."/>
            <person name="Kimball J."/>
        </authorList>
    </citation>
    <scope>NUCLEOTIDE SEQUENCE</scope>
    <source>
        <tissue evidence="4">Fresh leaf tissue</tissue>
    </source>
</reference>
<dbReference type="InterPro" id="IPR053932">
    <property type="entry name" value="GeBP-like_DBD"/>
</dbReference>
<dbReference type="Proteomes" id="UP000729402">
    <property type="component" value="Unassembled WGS sequence"/>
</dbReference>
<evidence type="ECO:0000313" key="4">
    <source>
        <dbReference type="EMBL" id="KAG8059315.1"/>
    </source>
</evidence>
<dbReference type="OrthoDB" id="661680at2759"/>
<evidence type="ECO:0000313" key="5">
    <source>
        <dbReference type="Proteomes" id="UP000729402"/>
    </source>
</evidence>
<feature type="region of interest" description="Disordered" evidence="2">
    <location>
        <begin position="1"/>
        <end position="74"/>
    </location>
</feature>
<comment type="similarity">
    <text evidence="1">Belongs to the GeBP family.</text>
</comment>
<proteinExistence type="inferred from homology"/>
<dbReference type="GO" id="GO:0005634">
    <property type="term" value="C:nucleus"/>
    <property type="evidence" value="ECO:0007669"/>
    <property type="project" value="TreeGrafter"/>
</dbReference>
<dbReference type="PANTHER" id="PTHR31662">
    <property type="entry name" value="BNAANNG10740D PROTEIN-RELATED"/>
    <property type="match status" value="1"/>
</dbReference>
<dbReference type="EMBL" id="JAAALK010000287">
    <property type="protein sequence ID" value="KAG8059315.1"/>
    <property type="molecule type" value="Genomic_DNA"/>
</dbReference>
<dbReference type="AlphaFoldDB" id="A0A8J5RGY6"/>
<gene>
    <name evidence="4" type="ORF">GUJ93_ZPchr0002g26026</name>
</gene>
<reference evidence="4" key="2">
    <citation type="submission" date="2021-02" db="EMBL/GenBank/DDBJ databases">
        <authorList>
            <person name="Kimball J.A."/>
            <person name="Haas M.W."/>
            <person name="Macchietto M."/>
            <person name="Kono T."/>
            <person name="Duquette J."/>
            <person name="Shao M."/>
        </authorList>
    </citation>
    <scope>NUCLEOTIDE SEQUENCE</scope>
    <source>
        <tissue evidence="4">Fresh leaf tissue</tissue>
    </source>
</reference>